<sequence length="75" mass="8544">MRSPIHIGATHLAIQQKEAPKVICCSLQEQVKCTLLYWYCPILSYAPGVQMGGRLLYLPSNFREALKDYFVDKTP</sequence>
<comment type="caution">
    <text evidence="1">The sequence shown here is derived from an EMBL/GenBank/DDBJ whole genome shotgun (WGS) entry which is preliminary data.</text>
</comment>
<dbReference type="AlphaFoldDB" id="A0AAV4WZC0"/>
<evidence type="ECO:0000313" key="2">
    <source>
        <dbReference type="Proteomes" id="UP001054945"/>
    </source>
</evidence>
<evidence type="ECO:0000313" key="1">
    <source>
        <dbReference type="EMBL" id="GIY88266.1"/>
    </source>
</evidence>
<organism evidence="1 2">
    <name type="scientific">Caerostris extrusa</name>
    <name type="common">Bark spider</name>
    <name type="synonym">Caerostris bankana</name>
    <dbReference type="NCBI Taxonomy" id="172846"/>
    <lineage>
        <taxon>Eukaryota</taxon>
        <taxon>Metazoa</taxon>
        <taxon>Ecdysozoa</taxon>
        <taxon>Arthropoda</taxon>
        <taxon>Chelicerata</taxon>
        <taxon>Arachnida</taxon>
        <taxon>Araneae</taxon>
        <taxon>Araneomorphae</taxon>
        <taxon>Entelegynae</taxon>
        <taxon>Araneoidea</taxon>
        <taxon>Araneidae</taxon>
        <taxon>Caerostris</taxon>
    </lineage>
</organism>
<accession>A0AAV4WZC0</accession>
<keyword evidence="2" id="KW-1185">Reference proteome</keyword>
<protein>
    <submittedName>
        <fullName evidence="1">Uncharacterized protein</fullName>
    </submittedName>
</protein>
<gene>
    <name evidence="1" type="ORF">CEXT_270151</name>
</gene>
<reference evidence="1 2" key="1">
    <citation type="submission" date="2021-06" db="EMBL/GenBank/DDBJ databases">
        <title>Caerostris extrusa draft genome.</title>
        <authorList>
            <person name="Kono N."/>
            <person name="Arakawa K."/>
        </authorList>
    </citation>
    <scope>NUCLEOTIDE SEQUENCE [LARGE SCALE GENOMIC DNA]</scope>
</reference>
<proteinExistence type="predicted"/>
<dbReference type="EMBL" id="BPLR01017040">
    <property type="protein sequence ID" value="GIY88266.1"/>
    <property type="molecule type" value="Genomic_DNA"/>
</dbReference>
<dbReference type="Proteomes" id="UP001054945">
    <property type="component" value="Unassembled WGS sequence"/>
</dbReference>
<name>A0AAV4WZC0_CAEEX</name>